<keyword evidence="4" id="KW-1185">Reference proteome</keyword>
<evidence type="ECO:0000313" key="3">
    <source>
        <dbReference type="Proteomes" id="UP000471190"/>
    </source>
</evidence>
<proteinExistence type="predicted"/>
<dbReference type="RefSeq" id="WP_154660802.1">
    <property type="nucleotide sequence ID" value="NZ_JAADZA010000033.1"/>
</dbReference>
<dbReference type="Proteomes" id="UP000526625">
    <property type="component" value="Unassembled WGS sequence"/>
</dbReference>
<gene>
    <name evidence="1" type="ORF">GGD45_005649</name>
    <name evidence="2" type="ORF">GXW80_23490</name>
</gene>
<evidence type="ECO:0000313" key="4">
    <source>
        <dbReference type="Proteomes" id="UP000526625"/>
    </source>
</evidence>
<name>A0A6P1CGM0_RHITR</name>
<organism evidence="2 3">
    <name type="scientific">Rhizobium tropici</name>
    <dbReference type="NCBI Taxonomy" id="398"/>
    <lineage>
        <taxon>Bacteria</taxon>
        <taxon>Pseudomonadati</taxon>
        <taxon>Pseudomonadota</taxon>
        <taxon>Alphaproteobacteria</taxon>
        <taxon>Hyphomicrobiales</taxon>
        <taxon>Rhizobiaceae</taxon>
        <taxon>Rhizobium/Agrobacterium group</taxon>
        <taxon>Rhizobium</taxon>
    </lineage>
</organism>
<protein>
    <submittedName>
        <fullName evidence="2">Uncharacterized protein</fullName>
    </submittedName>
</protein>
<reference evidence="1 4" key="2">
    <citation type="submission" date="2020-08" db="EMBL/GenBank/DDBJ databases">
        <title>Genomic Encyclopedia of Type Strains, Phase IV (KMG-V): Genome sequencing to study the core and pangenomes of soil and plant-associated prokaryotes.</title>
        <authorList>
            <person name="Whitman W."/>
        </authorList>
    </citation>
    <scope>NUCLEOTIDE SEQUENCE [LARGE SCALE GENOMIC DNA]</scope>
    <source>
        <strain evidence="1 4">SEMIA 4059</strain>
    </source>
</reference>
<keyword evidence="2" id="KW-0614">Plasmid</keyword>
<comment type="caution">
    <text evidence="2">The sequence shown here is derived from an EMBL/GenBank/DDBJ whole genome shotgun (WGS) entry which is preliminary data.</text>
</comment>
<dbReference type="Proteomes" id="UP000471190">
    <property type="component" value="Unassembled WGS sequence"/>
</dbReference>
<dbReference type="AlphaFoldDB" id="A0A6P1CGM0"/>
<sequence>MKDLDQSSKASRLDAIAVQVRGFHDGRLGRFCSNSANINSKRAGPVGIDRREQKAAY</sequence>
<evidence type="ECO:0000313" key="1">
    <source>
        <dbReference type="EMBL" id="MBB6495189.1"/>
    </source>
</evidence>
<reference evidence="2 3" key="1">
    <citation type="submission" date="2020-02" db="EMBL/GenBank/DDBJ databases">
        <title>Draft genome sequence of Rhizobium tropici.</title>
        <authorList>
            <person name="Khayi S."/>
            <person name="Jemo M."/>
        </authorList>
    </citation>
    <scope>NUCLEOTIDE SEQUENCE [LARGE SCALE GENOMIC DNA]</scope>
    <source>
        <strain evidence="2 3">A12</strain>
        <plasmid evidence="2">pA12b</plasmid>
    </source>
</reference>
<dbReference type="EMBL" id="JACHBF010000025">
    <property type="protein sequence ID" value="MBB6495189.1"/>
    <property type="molecule type" value="Genomic_DNA"/>
</dbReference>
<accession>A0A6P1CGM0</accession>
<dbReference type="EMBL" id="JAADZA010000033">
    <property type="protein sequence ID" value="NEV13954.1"/>
    <property type="molecule type" value="Genomic_DNA"/>
</dbReference>
<evidence type="ECO:0000313" key="2">
    <source>
        <dbReference type="EMBL" id="NEV13954.1"/>
    </source>
</evidence>
<geneLocation type="plasmid" evidence="2">
    <name>pA12b</name>
</geneLocation>